<reference evidence="2 3" key="1">
    <citation type="submission" date="2019-10" db="EMBL/GenBank/DDBJ databases">
        <title>Actinomadura rubteroloni sp. nov. and Actinomadura macrotermitis sp. nov., isolated from the gut of fungus growing-termite Macrotermes natalensis.</title>
        <authorList>
            <person name="Benndorf R."/>
            <person name="Martin K."/>
            <person name="Kuefner M."/>
            <person name="De Beer W."/>
            <person name="Kaster A.-K."/>
            <person name="Vollmers J."/>
            <person name="Poulsen M."/>
            <person name="Beemelmanns C."/>
        </authorList>
    </citation>
    <scope>NUCLEOTIDE SEQUENCE [LARGE SCALE GENOMIC DNA]</scope>
    <source>
        <strain evidence="2 3">RB68</strain>
    </source>
</reference>
<evidence type="ECO:0000313" key="2">
    <source>
        <dbReference type="EMBL" id="MQY03491.1"/>
    </source>
</evidence>
<keyword evidence="3" id="KW-1185">Reference proteome</keyword>
<evidence type="ECO:0000256" key="1">
    <source>
        <dbReference type="SAM" id="Phobius"/>
    </source>
</evidence>
<sequence>MAVCAVEVFAYWNLGGYLRSDILLLALGSVVLLLICLVKTGLAYKYLHKPWRTSLQGIICSVLLIGGLVAMIGELPMKVRFTMSKPSLDAYVRALDKLPVGKGCDSTKFTERRVGQFTVTCAERTTKDIVALTLAGDPWTPRAQMWILAWSENPDLATQHRLSYHWFFELDD</sequence>
<dbReference type="AlphaFoldDB" id="A0A7K0BQR7"/>
<feature type="transmembrane region" description="Helical" evidence="1">
    <location>
        <begin position="22"/>
        <end position="42"/>
    </location>
</feature>
<keyword evidence="1" id="KW-1133">Transmembrane helix</keyword>
<feature type="transmembrane region" description="Helical" evidence="1">
    <location>
        <begin position="54"/>
        <end position="75"/>
    </location>
</feature>
<accession>A0A7K0BQR7</accession>
<keyword evidence="1" id="KW-0472">Membrane</keyword>
<keyword evidence="1" id="KW-0812">Transmembrane</keyword>
<name>A0A7K0BQR7_9ACTN</name>
<organism evidence="2 3">
    <name type="scientific">Actinomadura macrotermitis</name>
    <dbReference type="NCBI Taxonomy" id="2585200"/>
    <lineage>
        <taxon>Bacteria</taxon>
        <taxon>Bacillati</taxon>
        <taxon>Actinomycetota</taxon>
        <taxon>Actinomycetes</taxon>
        <taxon>Streptosporangiales</taxon>
        <taxon>Thermomonosporaceae</taxon>
        <taxon>Actinomadura</taxon>
    </lineage>
</organism>
<proteinExistence type="predicted"/>
<comment type="caution">
    <text evidence="2">The sequence shown here is derived from an EMBL/GenBank/DDBJ whole genome shotgun (WGS) entry which is preliminary data.</text>
</comment>
<dbReference type="Proteomes" id="UP000487268">
    <property type="component" value="Unassembled WGS sequence"/>
</dbReference>
<protein>
    <submittedName>
        <fullName evidence="2">Uncharacterized protein</fullName>
    </submittedName>
</protein>
<gene>
    <name evidence="2" type="ORF">ACRB68_15340</name>
</gene>
<evidence type="ECO:0000313" key="3">
    <source>
        <dbReference type="Proteomes" id="UP000487268"/>
    </source>
</evidence>
<dbReference type="EMBL" id="WEGH01000001">
    <property type="protein sequence ID" value="MQY03491.1"/>
    <property type="molecule type" value="Genomic_DNA"/>
</dbReference>